<keyword evidence="2" id="KW-1185">Reference proteome</keyword>
<dbReference type="Proteomes" id="UP001152484">
    <property type="component" value="Unassembled WGS sequence"/>
</dbReference>
<reference evidence="1" key="1">
    <citation type="submission" date="2022-07" db="EMBL/GenBank/DDBJ databases">
        <authorList>
            <person name="Macas J."/>
            <person name="Novak P."/>
            <person name="Neumann P."/>
        </authorList>
    </citation>
    <scope>NUCLEOTIDE SEQUENCE</scope>
</reference>
<evidence type="ECO:0000313" key="1">
    <source>
        <dbReference type="EMBL" id="CAH9106288.1"/>
    </source>
</evidence>
<dbReference type="EMBL" id="CAMAPE010000049">
    <property type="protein sequence ID" value="CAH9106288.1"/>
    <property type="molecule type" value="Genomic_DNA"/>
</dbReference>
<organism evidence="1 2">
    <name type="scientific">Cuscuta europaea</name>
    <name type="common">European dodder</name>
    <dbReference type="NCBI Taxonomy" id="41803"/>
    <lineage>
        <taxon>Eukaryota</taxon>
        <taxon>Viridiplantae</taxon>
        <taxon>Streptophyta</taxon>
        <taxon>Embryophyta</taxon>
        <taxon>Tracheophyta</taxon>
        <taxon>Spermatophyta</taxon>
        <taxon>Magnoliopsida</taxon>
        <taxon>eudicotyledons</taxon>
        <taxon>Gunneridae</taxon>
        <taxon>Pentapetalae</taxon>
        <taxon>asterids</taxon>
        <taxon>lamiids</taxon>
        <taxon>Solanales</taxon>
        <taxon>Convolvulaceae</taxon>
        <taxon>Cuscuteae</taxon>
        <taxon>Cuscuta</taxon>
        <taxon>Cuscuta subgen. Cuscuta</taxon>
    </lineage>
</organism>
<sequence>MKPHALVF</sequence>
<accession>A0A9P0ZN57</accession>
<evidence type="ECO:0000313" key="2">
    <source>
        <dbReference type="Proteomes" id="UP001152484"/>
    </source>
</evidence>
<comment type="caution">
    <text evidence="1">The sequence shown here is derived from an EMBL/GenBank/DDBJ whole genome shotgun (WGS) entry which is preliminary data.</text>
</comment>
<proteinExistence type="predicted"/>
<name>A0A9P0ZN57_CUSEU</name>
<protein>
    <submittedName>
        <fullName evidence="1">Uncharacterized protein</fullName>
    </submittedName>
</protein>
<gene>
    <name evidence="1" type="ORF">CEURO_LOCUS17279</name>
</gene>